<dbReference type="InterPro" id="IPR053860">
    <property type="entry name" value="DUF6932"/>
</dbReference>
<dbReference type="AlphaFoldDB" id="A0A9W6PHT8"/>
<evidence type="ECO:0000313" key="1">
    <source>
        <dbReference type="EMBL" id="GLW55111.1"/>
    </source>
</evidence>
<evidence type="ECO:0000313" key="2">
    <source>
        <dbReference type="Proteomes" id="UP001165143"/>
    </source>
</evidence>
<name>A0A9W6PHT8_9ACTN</name>
<accession>A0A9W6PHT8</accession>
<organism evidence="1 2">
    <name type="scientific">Kitasatospora phosalacinea</name>
    <dbReference type="NCBI Taxonomy" id="2065"/>
    <lineage>
        <taxon>Bacteria</taxon>
        <taxon>Bacillati</taxon>
        <taxon>Actinomycetota</taxon>
        <taxon>Actinomycetes</taxon>
        <taxon>Kitasatosporales</taxon>
        <taxon>Streptomycetaceae</taxon>
        <taxon>Kitasatospora</taxon>
    </lineage>
</organism>
<comment type="caution">
    <text evidence="1">The sequence shown here is derived from an EMBL/GenBank/DDBJ whole genome shotgun (WGS) entry which is preliminary data.</text>
</comment>
<reference evidence="1" key="1">
    <citation type="submission" date="2023-02" db="EMBL/GenBank/DDBJ databases">
        <title>Kitasatospora phosalacinea NBRC 14362.</title>
        <authorList>
            <person name="Ichikawa N."/>
            <person name="Sato H."/>
            <person name="Tonouchi N."/>
        </authorList>
    </citation>
    <scope>NUCLEOTIDE SEQUENCE</scope>
    <source>
        <strain evidence="1">NBRC 14362</strain>
    </source>
</reference>
<sequence length="192" mass="22122">MLPDFNDHGHLPPGRYRLTITQAAEALVDAERFRASTTRAQVWQGFQEYLYQFIHLEEQFATLLQGRELIHSVWLGGSFVSAKRDPHNVDATLLMNPDAERAIRGNPGSKWLTTAFKSWKAMQDRYGVAPLRIPYVPVAKVFQPQDFTAEELEYFRDRGRWDDWWQRCRLPGEGEPSVQSAAPVRGYVEVTL</sequence>
<gene>
    <name evidence="1" type="ORF">Kpho01_31220</name>
</gene>
<dbReference type="EMBL" id="BSRX01000016">
    <property type="protein sequence ID" value="GLW55111.1"/>
    <property type="molecule type" value="Genomic_DNA"/>
</dbReference>
<proteinExistence type="predicted"/>
<dbReference type="Pfam" id="PF22014">
    <property type="entry name" value="DUF6932"/>
    <property type="match status" value="1"/>
</dbReference>
<dbReference type="Proteomes" id="UP001165143">
    <property type="component" value="Unassembled WGS sequence"/>
</dbReference>
<dbReference type="RefSeq" id="WP_033256750.1">
    <property type="nucleotide sequence ID" value="NZ_BSRX01000016.1"/>
</dbReference>
<dbReference type="OrthoDB" id="4578284at2"/>
<protein>
    <submittedName>
        <fullName evidence="1">Uncharacterized protein</fullName>
    </submittedName>
</protein>